<dbReference type="PROSITE" id="PS50600">
    <property type="entry name" value="ULP_PROTEASE"/>
    <property type="match status" value="1"/>
</dbReference>
<evidence type="ECO:0000256" key="4">
    <source>
        <dbReference type="ARBA" id="ARBA00022801"/>
    </source>
</evidence>
<protein>
    <recommendedName>
        <fullName evidence="8">Ubiquitin-like protease family profile domain-containing protein</fullName>
    </recommendedName>
</protein>
<evidence type="ECO:0000313" key="9">
    <source>
        <dbReference type="EMBL" id="KAB2087938.1"/>
    </source>
</evidence>
<keyword evidence="5" id="KW-0788">Thiol protease</keyword>
<evidence type="ECO:0000256" key="1">
    <source>
        <dbReference type="ARBA" id="ARBA00005234"/>
    </source>
</evidence>
<dbReference type="PANTHER" id="PTHR47764:SF11">
    <property type="entry name" value="UBIQUITIN-LIKE-SPECIFIC PROTEASE 2A-RELATED"/>
    <property type="match status" value="1"/>
</dbReference>
<dbReference type="OrthoDB" id="442460at2759"/>
<evidence type="ECO:0000313" key="10">
    <source>
        <dbReference type="Proteomes" id="UP000327439"/>
    </source>
</evidence>
<proteinExistence type="inferred from homology"/>
<dbReference type="InterPro" id="IPR038765">
    <property type="entry name" value="Papain-like_cys_pep_sf"/>
</dbReference>
<evidence type="ECO:0000259" key="8">
    <source>
        <dbReference type="PROSITE" id="PS50600"/>
    </source>
</evidence>
<comment type="function">
    <text evidence="6">Protease that catalyzes two essential functions in the SUMO pathway: processing of full-length SUMOs to their mature forms and deconjugation of SUMO from targeted proteins.</text>
</comment>
<organism evidence="9 10">
    <name type="scientific">Gossypium barbadense</name>
    <name type="common">Sea Island cotton</name>
    <name type="synonym">Hibiscus barbadensis</name>
    <dbReference type="NCBI Taxonomy" id="3634"/>
    <lineage>
        <taxon>Eukaryota</taxon>
        <taxon>Viridiplantae</taxon>
        <taxon>Streptophyta</taxon>
        <taxon>Embryophyta</taxon>
        <taxon>Tracheophyta</taxon>
        <taxon>Spermatophyta</taxon>
        <taxon>Magnoliopsida</taxon>
        <taxon>eudicotyledons</taxon>
        <taxon>Gunneridae</taxon>
        <taxon>Pentapetalae</taxon>
        <taxon>rosids</taxon>
        <taxon>malvids</taxon>
        <taxon>Malvales</taxon>
        <taxon>Malvaceae</taxon>
        <taxon>Malvoideae</taxon>
        <taxon>Gossypium</taxon>
    </lineage>
</organism>
<keyword evidence="10" id="KW-1185">Reference proteome</keyword>
<dbReference type="SUPFAM" id="SSF54001">
    <property type="entry name" value="Cysteine proteinases"/>
    <property type="match status" value="1"/>
</dbReference>
<dbReference type="GO" id="GO:0006508">
    <property type="term" value="P:proteolysis"/>
    <property type="evidence" value="ECO:0007669"/>
    <property type="project" value="UniProtKB-KW"/>
</dbReference>
<name>A0A5J5W5N5_GOSBA</name>
<accession>A0A5J5W5N5</accession>
<evidence type="ECO:0000256" key="3">
    <source>
        <dbReference type="ARBA" id="ARBA00022786"/>
    </source>
</evidence>
<dbReference type="InterPro" id="IPR057375">
    <property type="entry name" value="ULP2A/B_PH"/>
</dbReference>
<dbReference type="Gene3D" id="1.10.418.20">
    <property type="match status" value="1"/>
</dbReference>
<dbReference type="InterPro" id="IPR003653">
    <property type="entry name" value="Peptidase_C48_C"/>
</dbReference>
<gene>
    <name evidence="9" type="ORF">ES319_A04G139400v1</name>
</gene>
<feature type="compositionally biased region" description="Polar residues" evidence="7">
    <location>
        <begin position="842"/>
        <end position="854"/>
    </location>
</feature>
<dbReference type="FunFam" id="3.30.310.130:FF:000006">
    <property type="entry name" value="Probable ubiquitin-like-specific protease 2B"/>
    <property type="match status" value="1"/>
</dbReference>
<dbReference type="Gene3D" id="3.30.310.130">
    <property type="entry name" value="Ubiquitin-related"/>
    <property type="match status" value="1"/>
</dbReference>
<feature type="domain" description="Ubiquitin-like protease family profile" evidence="8">
    <location>
        <begin position="420"/>
        <end position="614"/>
    </location>
</feature>
<reference evidence="10" key="1">
    <citation type="journal article" date="2020" name="Nat. Genet.">
        <title>Genomic diversifications of five Gossypium allopolyploid species and their impact on cotton improvement.</title>
        <authorList>
            <person name="Chen Z.J."/>
            <person name="Sreedasyam A."/>
            <person name="Ando A."/>
            <person name="Song Q."/>
            <person name="De Santiago L.M."/>
            <person name="Hulse-Kemp A.M."/>
            <person name="Ding M."/>
            <person name="Ye W."/>
            <person name="Kirkbride R.C."/>
            <person name="Jenkins J."/>
            <person name="Plott C."/>
            <person name="Lovell J."/>
            <person name="Lin Y.M."/>
            <person name="Vaughn R."/>
            <person name="Liu B."/>
            <person name="Simpson S."/>
            <person name="Scheffler B.E."/>
            <person name="Wen L."/>
            <person name="Saski C.A."/>
            <person name="Grover C.E."/>
            <person name="Hu G."/>
            <person name="Conover J.L."/>
            <person name="Carlson J.W."/>
            <person name="Shu S."/>
            <person name="Boston L.B."/>
            <person name="Williams M."/>
            <person name="Peterson D.G."/>
            <person name="McGee K."/>
            <person name="Jones D.C."/>
            <person name="Wendel J.F."/>
            <person name="Stelly D.M."/>
            <person name="Grimwood J."/>
            <person name="Schmutz J."/>
        </authorList>
    </citation>
    <scope>NUCLEOTIDE SEQUENCE [LARGE SCALE GENOMIC DNA]</scope>
    <source>
        <strain evidence="10">cv. 3-79</strain>
    </source>
</reference>
<dbReference type="Pfam" id="PF02902">
    <property type="entry name" value="Peptidase_C48"/>
    <property type="match status" value="1"/>
</dbReference>
<evidence type="ECO:0000256" key="5">
    <source>
        <dbReference type="ARBA" id="ARBA00022807"/>
    </source>
</evidence>
<evidence type="ECO:0000256" key="2">
    <source>
        <dbReference type="ARBA" id="ARBA00022670"/>
    </source>
</evidence>
<dbReference type="EMBL" id="CM018205">
    <property type="protein sequence ID" value="KAB2087938.1"/>
    <property type="molecule type" value="Genomic_DNA"/>
</dbReference>
<evidence type="ECO:0000256" key="6">
    <source>
        <dbReference type="ARBA" id="ARBA00057729"/>
    </source>
</evidence>
<dbReference type="Pfam" id="PF25352">
    <property type="entry name" value="PH_ULP"/>
    <property type="match status" value="1"/>
</dbReference>
<dbReference type="PANTHER" id="PTHR47764">
    <property type="entry name" value="UBIQUITIN-LIKE-SPECIFIC PROTEASE 2B-RELATED"/>
    <property type="match status" value="1"/>
</dbReference>
<dbReference type="GO" id="GO:0008234">
    <property type="term" value="F:cysteine-type peptidase activity"/>
    <property type="evidence" value="ECO:0007669"/>
    <property type="project" value="UniProtKB-KW"/>
</dbReference>
<feature type="region of interest" description="Disordered" evidence="7">
    <location>
        <begin position="819"/>
        <end position="854"/>
    </location>
</feature>
<keyword evidence="4" id="KW-0378">Hydrolase</keyword>
<evidence type="ECO:0000256" key="7">
    <source>
        <dbReference type="SAM" id="MobiDB-lite"/>
    </source>
</evidence>
<sequence>MSWSASQQRKRLDVFDFAAADERVERESAEILGRFKNPKRCRKPPSPLDKYKFLQRFARRNEVSNSPIDLEVEDCKRTKQTESSNEPIELDSEVTEPQFLQSHKTWERGKIDGPIDVDVEEVQVTKTAPKASRYKDKDVNASVTGPLCTFPAHRPVNMRDEIPDLDNSLQSFSSNDENEQIGIISNDNGLIEMNSSSAFASSHVEFGDSPGEQVSANGSDVHEIEKEDVEIIISPDFIMYRGMYCTEGQLTFSKTFLKFEDFSVNGTKTKISFVWAVGDIISIDAEWCQRVETAIMNFVLQSKNSKRAENANEISVIESLKFSVYDPCWSERQDSIKSLSVRYRDVWNTLSDKNEENTLMRQNGRSSSKPYFSDINEVGAYLQVPILDMVVWHSFIFLLLYIFHEHFEEVIYPKGDPDAISISKRDVELLCPETFINDTIIDFYIKYLKNKIQPEEQHRFHFFNSFFFRKLADLDKGLSDECQAKSAFQRVHKWTRKVDIFEKDYIFIPVNYSLHWSLIVICHPGEVAKLKDDATENLLKVPCILHMDSIRGSHRGLKNLFQSYLSEEWKQRHREAADDVPSKFLNLQFVPLELPQQENSFDCGLFLLHYVERFLLQAPINFSPSKTTGSSNFLNVNWFPPAEASLKRCHIKKLIYEILEEQSCSSPSVEGIYKYSSSVLPLHSEQDSGVKSIDQIGSSAETCHDHSLNSNGLILSAASPTTVLESRKDSELEIFDCYEVGILGGLLGNYTHGQRNAMSPIEEIEETSEEIAADSPIDLDGEAFGLVTEPRLFIRCPSKDVNVLSTSWNQHMPLDVEDSDFNKLSDSPDSSEIRLDDDDQVSNHGGVTNKTISSATSNEGYSDCIIEDSQEQDDIASTCSSLYFDRDISALSHQEVDPTMKFDLKENLIPMTKGDEEPVTEVPKA</sequence>
<keyword evidence="3" id="KW-0833">Ubl conjugation pathway</keyword>
<dbReference type="AlphaFoldDB" id="A0A5J5W5N5"/>
<dbReference type="Proteomes" id="UP000327439">
    <property type="component" value="Chromosome A04"/>
</dbReference>
<comment type="similarity">
    <text evidence="1">Belongs to the peptidase C48 family.</text>
</comment>
<keyword evidence="2" id="KW-0645">Protease</keyword>